<evidence type="ECO:0000313" key="4">
    <source>
        <dbReference type="EMBL" id="SDT23565.1"/>
    </source>
</evidence>
<evidence type="ECO:0000313" key="5">
    <source>
        <dbReference type="Proteomes" id="UP000199103"/>
    </source>
</evidence>
<dbReference type="CDD" id="cd05233">
    <property type="entry name" value="SDR_c"/>
    <property type="match status" value="1"/>
</dbReference>
<name>A0A1H1YQ06_9ACTN</name>
<sequence length="251" mass="26031">MGALDGKVALVTGGNSGIGLAIARRFIHEGALTYITGRRQDALDTAVAELGGMAIGIRGDVSRLDDLDQLFSKINNDGHRLDVLVANAGLGTVGRIEDITPEDFDLTFDVNVRGTVFTVQKALPLLSEDARIIVVSSTSTSRGVTFGFGAYSASKAALRQFARTWASELAPKIRVNVLTPGPTGTPGLDGVAGAIGGTASTAEMFTSAVPLQRVGDPAEIANGALFLASNESSFMTGSELYVDGGEAQMLL</sequence>
<dbReference type="InterPro" id="IPR036291">
    <property type="entry name" value="NAD(P)-bd_dom_sf"/>
</dbReference>
<dbReference type="RefSeq" id="WP_091528002.1">
    <property type="nucleotide sequence ID" value="NZ_LT629772.1"/>
</dbReference>
<dbReference type="PRINTS" id="PR00080">
    <property type="entry name" value="SDRFAMILY"/>
</dbReference>
<evidence type="ECO:0000256" key="1">
    <source>
        <dbReference type="ARBA" id="ARBA00006484"/>
    </source>
</evidence>
<dbReference type="InterPro" id="IPR057326">
    <property type="entry name" value="KR_dom"/>
</dbReference>
<feature type="domain" description="Ketoreductase" evidence="3">
    <location>
        <begin position="7"/>
        <end position="198"/>
    </location>
</feature>
<dbReference type="GO" id="GO:0050664">
    <property type="term" value="F:oxidoreductase activity, acting on NAD(P)H, oxygen as acceptor"/>
    <property type="evidence" value="ECO:0007669"/>
    <property type="project" value="TreeGrafter"/>
</dbReference>
<protein>
    <submittedName>
        <fullName evidence="4">NAD(P)-dependent dehydrogenase, short-chain alcohol dehydrogenase family</fullName>
    </submittedName>
</protein>
<dbReference type="AlphaFoldDB" id="A0A1H1YQ06"/>
<comment type="similarity">
    <text evidence="1">Belongs to the short-chain dehydrogenases/reductases (SDR) family.</text>
</comment>
<dbReference type="EMBL" id="LT629772">
    <property type="protein sequence ID" value="SDT23565.1"/>
    <property type="molecule type" value="Genomic_DNA"/>
</dbReference>
<gene>
    <name evidence="4" type="ORF">SAMN04489812_4716</name>
</gene>
<evidence type="ECO:0000259" key="3">
    <source>
        <dbReference type="SMART" id="SM00822"/>
    </source>
</evidence>
<keyword evidence="2" id="KW-0560">Oxidoreductase</keyword>
<dbReference type="InterPro" id="IPR002347">
    <property type="entry name" value="SDR_fam"/>
</dbReference>
<dbReference type="Pfam" id="PF13561">
    <property type="entry name" value="adh_short_C2"/>
    <property type="match status" value="1"/>
</dbReference>
<dbReference type="SMART" id="SM00822">
    <property type="entry name" value="PKS_KR"/>
    <property type="match status" value="1"/>
</dbReference>
<dbReference type="PANTHER" id="PTHR43008">
    <property type="entry name" value="BENZIL REDUCTASE"/>
    <property type="match status" value="1"/>
</dbReference>
<dbReference type="Proteomes" id="UP000199103">
    <property type="component" value="Chromosome I"/>
</dbReference>
<keyword evidence="5" id="KW-1185">Reference proteome</keyword>
<dbReference type="STRING" id="630515.SAMN04489812_4716"/>
<reference evidence="4 5" key="1">
    <citation type="submission" date="2016-10" db="EMBL/GenBank/DDBJ databases">
        <authorList>
            <person name="de Groot N.N."/>
        </authorList>
    </citation>
    <scope>NUCLEOTIDE SEQUENCE [LARGE SCALE GENOMIC DNA]</scope>
    <source>
        <strain evidence="4 5">DSM 21800</strain>
    </source>
</reference>
<dbReference type="Gene3D" id="3.40.50.720">
    <property type="entry name" value="NAD(P)-binding Rossmann-like Domain"/>
    <property type="match status" value="1"/>
</dbReference>
<accession>A0A1H1YQ06</accession>
<evidence type="ECO:0000256" key="2">
    <source>
        <dbReference type="ARBA" id="ARBA00023002"/>
    </source>
</evidence>
<dbReference type="SUPFAM" id="SSF51735">
    <property type="entry name" value="NAD(P)-binding Rossmann-fold domains"/>
    <property type="match status" value="1"/>
</dbReference>
<dbReference type="FunFam" id="3.40.50.720:FF:000084">
    <property type="entry name" value="Short-chain dehydrogenase reductase"/>
    <property type="match status" value="1"/>
</dbReference>
<dbReference type="PANTHER" id="PTHR43008:SF4">
    <property type="entry name" value="CHAIN DEHYDROGENASE, PUTATIVE (AFU_ORTHOLOGUE AFUA_4G08710)-RELATED"/>
    <property type="match status" value="1"/>
</dbReference>
<proteinExistence type="inferred from homology"/>
<organism evidence="4 5">
    <name type="scientific">Microlunatus soli</name>
    <dbReference type="NCBI Taxonomy" id="630515"/>
    <lineage>
        <taxon>Bacteria</taxon>
        <taxon>Bacillati</taxon>
        <taxon>Actinomycetota</taxon>
        <taxon>Actinomycetes</taxon>
        <taxon>Propionibacteriales</taxon>
        <taxon>Propionibacteriaceae</taxon>
        <taxon>Microlunatus</taxon>
    </lineage>
</organism>
<dbReference type="PRINTS" id="PR00081">
    <property type="entry name" value="GDHRDH"/>
</dbReference>
<dbReference type="OrthoDB" id="7064009at2"/>